<proteinExistence type="predicted"/>
<dbReference type="RefSeq" id="WP_271918670.1">
    <property type="nucleotide sequence ID" value="NZ_JAQNDO010000001.1"/>
</dbReference>
<evidence type="ECO:0000313" key="3">
    <source>
        <dbReference type="Proteomes" id="UP001221411"/>
    </source>
</evidence>
<feature type="region of interest" description="Disordered" evidence="1">
    <location>
        <begin position="127"/>
        <end position="161"/>
    </location>
</feature>
<accession>A0ABT5EQ34</accession>
<sequence>MRPLRVSNEREQDLRVLGNPWGDVWPCEHDRAGVRGKNRLRDLDGAPSEQLALGARGRMEMGLIEQDHEPISCVLERLVHGGEPRGPRDPGGLVPGHHPIQDLRHLIAELRCRIDQRHQRCVVALGQLDPHDAPAPRERSSEPPQEGRFSEARRRLNRNPRRTGFNALSELLDRFLEEGGHV</sequence>
<comment type="caution">
    <text evidence="2">The sequence shown here is derived from an EMBL/GenBank/DDBJ whole genome shotgun (WGS) entry which is preliminary data.</text>
</comment>
<evidence type="ECO:0000256" key="1">
    <source>
        <dbReference type="SAM" id="MobiDB-lite"/>
    </source>
</evidence>
<dbReference type="EMBL" id="JAQNDO010000001">
    <property type="protein sequence ID" value="MDC0743283.1"/>
    <property type="molecule type" value="Genomic_DNA"/>
</dbReference>
<gene>
    <name evidence="2" type="ORF">POL67_18170</name>
</gene>
<reference evidence="2 3" key="1">
    <citation type="submission" date="2022-11" db="EMBL/GenBank/DDBJ databases">
        <title>Minimal conservation of predation-associated metabolite biosynthetic gene clusters underscores biosynthetic potential of Myxococcota including descriptions for ten novel species: Archangium lansinium sp. nov., Myxococcus landrumus sp. nov., Nannocystis bai.</title>
        <authorList>
            <person name="Ahearne A."/>
            <person name="Stevens C."/>
            <person name="Dowd S."/>
        </authorList>
    </citation>
    <scope>NUCLEOTIDE SEQUENCE [LARGE SCALE GENOMIC DNA]</scope>
    <source>
        <strain evidence="2 3">RJM3</strain>
    </source>
</reference>
<organism evidence="2 3">
    <name type="scientific">Polyangium mundeleinium</name>
    <dbReference type="NCBI Taxonomy" id="2995306"/>
    <lineage>
        <taxon>Bacteria</taxon>
        <taxon>Pseudomonadati</taxon>
        <taxon>Myxococcota</taxon>
        <taxon>Polyangia</taxon>
        <taxon>Polyangiales</taxon>
        <taxon>Polyangiaceae</taxon>
        <taxon>Polyangium</taxon>
    </lineage>
</organism>
<name>A0ABT5EQ34_9BACT</name>
<keyword evidence="3" id="KW-1185">Reference proteome</keyword>
<protein>
    <submittedName>
        <fullName evidence="2">Uncharacterized protein</fullName>
    </submittedName>
</protein>
<feature type="compositionally biased region" description="Basic and acidic residues" evidence="1">
    <location>
        <begin position="129"/>
        <end position="141"/>
    </location>
</feature>
<dbReference type="Proteomes" id="UP001221411">
    <property type="component" value="Unassembled WGS sequence"/>
</dbReference>
<evidence type="ECO:0000313" key="2">
    <source>
        <dbReference type="EMBL" id="MDC0743283.1"/>
    </source>
</evidence>